<accession>A0A895XS26</accession>
<dbReference type="AlphaFoldDB" id="A0A895XS26"/>
<evidence type="ECO:0000256" key="2">
    <source>
        <dbReference type="ARBA" id="ARBA00023002"/>
    </source>
</evidence>
<evidence type="ECO:0000256" key="1">
    <source>
        <dbReference type="ARBA" id="ARBA00006484"/>
    </source>
</evidence>
<dbReference type="InterPro" id="IPR002347">
    <property type="entry name" value="SDR_fam"/>
</dbReference>
<dbReference type="FunFam" id="3.40.50.720:FF:000084">
    <property type="entry name" value="Short-chain dehydrogenase reductase"/>
    <property type="match status" value="1"/>
</dbReference>
<dbReference type="NCBIfam" id="NF005559">
    <property type="entry name" value="PRK07231.1"/>
    <property type="match status" value="1"/>
</dbReference>
<dbReference type="RefSeq" id="WP_213172503.1">
    <property type="nucleotide sequence ID" value="NZ_CP070496.1"/>
</dbReference>
<dbReference type="PRINTS" id="PR00080">
    <property type="entry name" value="SDRFAMILY"/>
</dbReference>
<evidence type="ECO:0000259" key="3">
    <source>
        <dbReference type="SMART" id="SM00822"/>
    </source>
</evidence>
<dbReference type="PRINTS" id="PR00081">
    <property type="entry name" value="GDHRDH"/>
</dbReference>
<gene>
    <name evidence="4" type="ORF">JQS30_06205</name>
</gene>
<dbReference type="KEGG" id="nav:JQS30_06205"/>
<dbReference type="EMBL" id="CP070496">
    <property type="protein sequence ID" value="QSB06492.1"/>
    <property type="molecule type" value="Genomic_DNA"/>
</dbReference>
<keyword evidence="5" id="KW-1185">Reference proteome</keyword>
<dbReference type="Pfam" id="PF13561">
    <property type="entry name" value="adh_short_C2"/>
    <property type="match status" value="1"/>
</dbReference>
<dbReference type="SMART" id="SM00822">
    <property type="entry name" value="PKS_KR"/>
    <property type="match status" value="1"/>
</dbReference>
<dbReference type="SUPFAM" id="SSF51735">
    <property type="entry name" value="NAD(P)-binding Rossmann-fold domains"/>
    <property type="match status" value="1"/>
</dbReference>
<sequence length="267" mass="27335">MSHLNLNGKKALVTGASRGIGAGIAVAFAEAGADVALWARSKDVLSTVADKCAAYGRSAAPVPCDISDAEQVESAFATTMDRLGGLDILVNNAGGLDHIGPVLDLDEADWDHVWRMNVASVVRMLRLAGPVLTSQGSGSVINVGSIAGLNGVPGLAHYAAAKAALHSLTRSVACEWAPANVRVNAIAPGWIDTAQTHGFSSNSEFDAAIRSDIPQGRWGATSDVVGAAIYLASPAAQYTTGSVLVTDGGLSSQYFQAGTNVPGRLPV</sequence>
<protein>
    <submittedName>
        <fullName evidence="4">SDR family oxidoreductase</fullName>
    </submittedName>
</protein>
<dbReference type="PROSITE" id="PS00061">
    <property type="entry name" value="ADH_SHORT"/>
    <property type="match status" value="1"/>
</dbReference>
<dbReference type="InterPro" id="IPR036291">
    <property type="entry name" value="NAD(P)-bd_dom_sf"/>
</dbReference>
<dbReference type="PANTHER" id="PTHR42760:SF133">
    <property type="entry name" value="3-OXOACYL-[ACYL-CARRIER-PROTEIN] REDUCTASE"/>
    <property type="match status" value="1"/>
</dbReference>
<feature type="domain" description="Ketoreductase" evidence="3">
    <location>
        <begin position="9"/>
        <end position="193"/>
    </location>
</feature>
<name>A0A895XS26_9ACTN</name>
<evidence type="ECO:0000313" key="5">
    <source>
        <dbReference type="Proteomes" id="UP000662939"/>
    </source>
</evidence>
<keyword evidence="2" id="KW-0560">Oxidoreductase</keyword>
<dbReference type="PANTHER" id="PTHR42760">
    <property type="entry name" value="SHORT-CHAIN DEHYDROGENASES/REDUCTASES FAMILY MEMBER"/>
    <property type="match status" value="1"/>
</dbReference>
<dbReference type="InterPro" id="IPR020904">
    <property type="entry name" value="Sc_DH/Rdtase_CS"/>
</dbReference>
<reference evidence="4" key="1">
    <citation type="submission" date="2021-02" db="EMBL/GenBank/DDBJ databases">
        <title>Natronoglycomyces albus gen. nov., sp. nov, a haloalkaliphilic actinobacterium from a soda solonchak soil.</title>
        <authorList>
            <person name="Sorokin D.Y."/>
            <person name="Khijniak T.V."/>
            <person name="Zakharycheva A.P."/>
            <person name="Boueva O.V."/>
            <person name="Ariskina E.V."/>
            <person name="Hahnke R.L."/>
            <person name="Bunk B."/>
            <person name="Sproer C."/>
            <person name="Schumann P."/>
            <person name="Evtushenko L.I."/>
            <person name="Kublanov I.V."/>
        </authorList>
    </citation>
    <scope>NUCLEOTIDE SEQUENCE</scope>
    <source>
        <strain evidence="4">DSM 106290</strain>
    </source>
</reference>
<organism evidence="4 5">
    <name type="scientific">Natronoglycomyces albus</name>
    <dbReference type="NCBI Taxonomy" id="2811108"/>
    <lineage>
        <taxon>Bacteria</taxon>
        <taxon>Bacillati</taxon>
        <taxon>Actinomycetota</taxon>
        <taxon>Actinomycetes</taxon>
        <taxon>Glycomycetales</taxon>
        <taxon>Glycomycetaceae</taxon>
        <taxon>Natronoglycomyces</taxon>
    </lineage>
</organism>
<dbReference type="GO" id="GO:0006633">
    <property type="term" value="P:fatty acid biosynthetic process"/>
    <property type="evidence" value="ECO:0007669"/>
    <property type="project" value="TreeGrafter"/>
</dbReference>
<comment type="similarity">
    <text evidence="1">Belongs to the short-chain dehydrogenases/reductases (SDR) family.</text>
</comment>
<dbReference type="GO" id="GO:0016616">
    <property type="term" value="F:oxidoreductase activity, acting on the CH-OH group of donors, NAD or NADP as acceptor"/>
    <property type="evidence" value="ECO:0007669"/>
    <property type="project" value="TreeGrafter"/>
</dbReference>
<proteinExistence type="inferred from homology"/>
<dbReference type="Gene3D" id="3.40.50.720">
    <property type="entry name" value="NAD(P)-binding Rossmann-like Domain"/>
    <property type="match status" value="1"/>
</dbReference>
<dbReference type="GO" id="GO:0048038">
    <property type="term" value="F:quinone binding"/>
    <property type="evidence" value="ECO:0007669"/>
    <property type="project" value="TreeGrafter"/>
</dbReference>
<evidence type="ECO:0000313" key="4">
    <source>
        <dbReference type="EMBL" id="QSB06492.1"/>
    </source>
</evidence>
<dbReference type="Proteomes" id="UP000662939">
    <property type="component" value="Chromosome"/>
</dbReference>
<dbReference type="InterPro" id="IPR057326">
    <property type="entry name" value="KR_dom"/>
</dbReference>